<dbReference type="Gene3D" id="3.40.190.10">
    <property type="entry name" value="Periplasmic binding protein-like II"/>
    <property type="match status" value="1"/>
</dbReference>
<dbReference type="Proteomes" id="UP001057561">
    <property type="component" value="Chromosome"/>
</dbReference>
<evidence type="ECO:0000313" key="2">
    <source>
        <dbReference type="Proteomes" id="UP001057561"/>
    </source>
</evidence>
<name>A0ABY5LVE3_9CYAN</name>
<sequence length="72" mass="8056">MSPAECISGKRNRVNIKAIYSGEYPLSVDFYVVVKENGQKEQQAGEAYANLLQTEQGKNMIRQLQETGGFDN</sequence>
<dbReference type="RefSeq" id="WP_257120838.1">
    <property type="nucleotide sequence ID" value="NZ_CP099464.1"/>
</dbReference>
<protein>
    <submittedName>
        <fullName evidence="1">Substrate-binding domain-containing protein</fullName>
    </submittedName>
</protein>
<dbReference type="EMBL" id="CP099464">
    <property type="protein sequence ID" value="UUO14518.1"/>
    <property type="molecule type" value="Genomic_DNA"/>
</dbReference>
<organism evidence="1 2">
    <name type="scientific">Dolichospermum heterosporum TAC447</name>
    <dbReference type="NCBI Taxonomy" id="747523"/>
    <lineage>
        <taxon>Bacteria</taxon>
        <taxon>Bacillati</taxon>
        <taxon>Cyanobacteriota</taxon>
        <taxon>Cyanophyceae</taxon>
        <taxon>Nostocales</taxon>
        <taxon>Aphanizomenonaceae</taxon>
        <taxon>Dolichospermum</taxon>
        <taxon>Dolichospermum heterosporum</taxon>
    </lineage>
</organism>
<evidence type="ECO:0000313" key="1">
    <source>
        <dbReference type="EMBL" id="UUO14518.1"/>
    </source>
</evidence>
<gene>
    <name evidence="1" type="ORF">NG743_21170</name>
</gene>
<accession>A0ABY5LVE3</accession>
<keyword evidence="2" id="KW-1185">Reference proteome</keyword>
<dbReference type="SUPFAM" id="SSF53850">
    <property type="entry name" value="Periplasmic binding protein-like II"/>
    <property type="match status" value="1"/>
</dbReference>
<reference evidence="1" key="1">
    <citation type="submission" date="2022-06" db="EMBL/GenBank/DDBJ databases">
        <title>Nostosin G and Spiroidesin B from the Cyanobacterium Dolichospermum sp. NIES-1697.</title>
        <authorList>
            <person name="Phan C.-S."/>
            <person name="Mehjabin J.J."/>
            <person name="Anas A.R.J."/>
            <person name="Hayasaka M."/>
            <person name="Onoki R."/>
            <person name="Wang J."/>
            <person name="Umezawa T."/>
            <person name="Washio K."/>
            <person name="Morikawa M."/>
            <person name="Okino T."/>
        </authorList>
    </citation>
    <scope>NUCLEOTIDE SEQUENCE</scope>
    <source>
        <strain evidence="1">NIES-1697</strain>
    </source>
</reference>
<proteinExistence type="predicted"/>